<sequence>MVIGARPQLIAERGGLGSGRRRAFDHGEGLTQIQQGSIDNAHWGHLTYGLTATGHKELRNPGRVGTTMEKTVERESQSAATFE</sequence>
<accession>A0A2A6B640</accession>
<dbReference type="AlphaFoldDB" id="A0A2A6B640"/>
<name>A0A2A6B640_PRIPA</name>
<reference evidence="2" key="1">
    <citation type="journal article" date="2008" name="Nat. Genet.">
        <title>The Pristionchus pacificus genome provides a unique perspective on nematode lifestyle and parasitism.</title>
        <authorList>
            <person name="Dieterich C."/>
            <person name="Clifton S.W."/>
            <person name="Schuster L.N."/>
            <person name="Chinwalla A."/>
            <person name="Delehaunty K."/>
            <person name="Dinkelacker I."/>
            <person name="Fulton L."/>
            <person name="Fulton R."/>
            <person name="Godfrey J."/>
            <person name="Minx P."/>
            <person name="Mitreva M."/>
            <person name="Roeseler W."/>
            <person name="Tian H."/>
            <person name="Witte H."/>
            <person name="Yang S.P."/>
            <person name="Wilson R.K."/>
            <person name="Sommer R.J."/>
        </authorList>
    </citation>
    <scope>NUCLEOTIDE SEQUENCE [LARGE SCALE GENOMIC DNA]</scope>
    <source>
        <strain evidence="2">PS312</strain>
    </source>
</reference>
<dbReference type="EnsemblMetazoa" id="PPA43852.1">
    <property type="protein sequence ID" value="PPA43852.1"/>
    <property type="gene ID" value="WBGene00282221"/>
</dbReference>
<reference evidence="1" key="2">
    <citation type="submission" date="2022-06" db="UniProtKB">
        <authorList>
            <consortium name="EnsemblMetazoa"/>
        </authorList>
    </citation>
    <scope>IDENTIFICATION</scope>
    <source>
        <strain evidence="1">PS312</strain>
    </source>
</reference>
<protein>
    <submittedName>
        <fullName evidence="1">Uncharacterized protein</fullName>
    </submittedName>
</protein>
<accession>A0A8R1V136</accession>
<dbReference type="Proteomes" id="UP000005239">
    <property type="component" value="Unassembled WGS sequence"/>
</dbReference>
<gene>
    <name evidence="1" type="primary">WBGene00282221</name>
</gene>
<evidence type="ECO:0000313" key="2">
    <source>
        <dbReference type="Proteomes" id="UP000005239"/>
    </source>
</evidence>
<organism evidence="1 2">
    <name type="scientific">Pristionchus pacificus</name>
    <name type="common">Parasitic nematode worm</name>
    <dbReference type="NCBI Taxonomy" id="54126"/>
    <lineage>
        <taxon>Eukaryota</taxon>
        <taxon>Metazoa</taxon>
        <taxon>Ecdysozoa</taxon>
        <taxon>Nematoda</taxon>
        <taxon>Chromadorea</taxon>
        <taxon>Rhabditida</taxon>
        <taxon>Rhabditina</taxon>
        <taxon>Diplogasteromorpha</taxon>
        <taxon>Diplogasteroidea</taxon>
        <taxon>Neodiplogasteridae</taxon>
        <taxon>Pristionchus</taxon>
    </lineage>
</organism>
<evidence type="ECO:0000313" key="1">
    <source>
        <dbReference type="EnsemblMetazoa" id="PPA43852.1"/>
    </source>
</evidence>
<keyword evidence="2" id="KW-1185">Reference proteome</keyword>
<proteinExistence type="predicted"/>